<dbReference type="Proteomes" id="UP000630887">
    <property type="component" value="Unassembled WGS sequence"/>
</dbReference>
<evidence type="ECO:0000313" key="2">
    <source>
        <dbReference type="Proteomes" id="UP000630887"/>
    </source>
</evidence>
<gene>
    <name evidence="1" type="ORF">Cco03nite_32380</name>
</gene>
<dbReference type="EMBL" id="BONI01000024">
    <property type="protein sequence ID" value="GIG06538.1"/>
    <property type="molecule type" value="Genomic_DNA"/>
</dbReference>
<protein>
    <submittedName>
        <fullName evidence="1">Uncharacterized protein</fullName>
    </submittedName>
</protein>
<keyword evidence="2" id="KW-1185">Reference proteome</keyword>
<accession>A0A8J3KUQ0</accession>
<sequence length="68" mass="7263">MDIGKGTRTARPGGDAVDLEWRDRVLSSVVLHALATREVTIDVPGDGQVRIRRRVSLQAGATVTVVAP</sequence>
<comment type="caution">
    <text evidence="1">The sequence shown here is derived from an EMBL/GenBank/DDBJ whole genome shotgun (WGS) entry which is preliminary data.</text>
</comment>
<proteinExistence type="predicted"/>
<dbReference type="AlphaFoldDB" id="A0A8J3KUQ0"/>
<evidence type="ECO:0000313" key="1">
    <source>
        <dbReference type="EMBL" id="GIG06538.1"/>
    </source>
</evidence>
<name>A0A8J3KUQ0_9ACTN</name>
<reference evidence="1 2" key="1">
    <citation type="submission" date="2021-01" db="EMBL/GenBank/DDBJ databases">
        <title>Whole genome shotgun sequence of Catellatospora coxensis NBRC 107359.</title>
        <authorList>
            <person name="Komaki H."/>
            <person name="Tamura T."/>
        </authorList>
    </citation>
    <scope>NUCLEOTIDE SEQUENCE [LARGE SCALE GENOMIC DNA]</scope>
    <source>
        <strain evidence="1 2">NBRC 107359</strain>
    </source>
</reference>
<organism evidence="1 2">
    <name type="scientific">Catellatospora coxensis</name>
    <dbReference type="NCBI Taxonomy" id="310354"/>
    <lineage>
        <taxon>Bacteria</taxon>
        <taxon>Bacillati</taxon>
        <taxon>Actinomycetota</taxon>
        <taxon>Actinomycetes</taxon>
        <taxon>Micromonosporales</taxon>
        <taxon>Micromonosporaceae</taxon>
        <taxon>Catellatospora</taxon>
    </lineage>
</organism>